<keyword evidence="1" id="KW-0378">Hydrolase</keyword>
<keyword evidence="5" id="KW-1185">Reference proteome</keyword>
<dbReference type="Gene3D" id="3.60.40.10">
    <property type="entry name" value="PPM-type phosphatase domain"/>
    <property type="match status" value="1"/>
</dbReference>
<keyword evidence="2" id="KW-1133">Transmembrane helix</keyword>
<dbReference type="InterPro" id="IPR052016">
    <property type="entry name" value="Bact_Sigma-Reg"/>
</dbReference>
<dbReference type="EMBL" id="LQZG01000002">
    <property type="protein sequence ID" value="OAB87926.1"/>
    <property type="molecule type" value="Genomic_DNA"/>
</dbReference>
<name>A0A176QE15_9MICO</name>
<evidence type="ECO:0000256" key="2">
    <source>
        <dbReference type="SAM" id="Phobius"/>
    </source>
</evidence>
<dbReference type="AlphaFoldDB" id="A0A176QE15"/>
<evidence type="ECO:0000259" key="3">
    <source>
        <dbReference type="SMART" id="SM00331"/>
    </source>
</evidence>
<dbReference type="Proteomes" id="UP000076976">
    <property type="component" value="Unassembled WGS sequence"/>
</dbReference>
<dbReference type="SMART" id="SM00331">
    <property type="entry name" value="PP2C_SIG"/>
    <property type="match status" value="1"/>
</dbReference>
<feature type="transmembrane region" description="Helical" evidence="2">
    <location>
        <begin position="62"/>
        <end position="90"/>
    </location>
</feature>
<evidence type="ECO:0000313" key="5">
    <source>
        <dbReference type="Proteomes" id="UP000076976"/>
    </source>
</evidence>
<accession>A0A176QE15</accession>
<dbReference type="SUPFAM" id="SSF81606">
    <property type="entry name" value="PP2C-like"/>
    <property type="match status" value="1"/>
</dbReference>
<feature type="domain" description="PPM-type phosphatase" evidence="3">
    <location>
        <begin position="156"/>
        <end position="364"/>
    </location>
</feature>
<dbReference type="GO" id="GO:0016791">
    <property type="term" value="F:phosphatase activity"/>
    <property type="evidence" value="ECO:0007669"/>
    <property type="project" value="TreeGrafter"/>
</dbReference>
<gene>
    <name evidence="4" type="ORF">AWH69_07865</name>
</gene>
<evidence type="ECO:0000256" key="1">
    <source>
        <dbReference type="ARBA" id="ARBA00022801"/>
    </source>
</evidence>
<dbReference type="Pfam" id="PF07228">
    <property type="entry name" value="SpoIIE"/>
    <property type="match status" value="1"/>
</dbReference>
<dbReference type="InterPro" id="IPR036457">
    <property type="entry name" value="PPM-type-like_dom_sf"/>
</dbReference>
<organism evidence="4 5">
    <name type="scientific">Janibacter melonis</name>
    <dbReference type="NCBI Taxonomy" id="262209"/>
    <lineage>
        <taxon>Bacteria</taxon>
        <taxon>Bacillati</taxon>
        <taxon>Actinomycetota</taxon>
        <taxon>Actinomycetes</taxon>
        <taxon>Micrococcales</taxon>
        <taxon>Intrasporangiaceae</taxon>
        <taxon>Janibacter</taxon>
    </lineage>
</organism>
<protein>
    <recommendedName>
        <fullName evidence="3">PPM-type phosphatase domain-containing protein</fullName>
    </recommendedName>
</protein>
<dbReference type="PANTHER" id="PTHR43156:SF2">
    <property type="entry name" value="STAGE II SPORULATION PROTEIN E"/>
    <property type="match status" value="1"/>
</dbReference>
<dbReference type="PANTHER" id="PTHR43156">
    <property type="entry name" value="STAGE II SPORULATION PROTEIN E-RELATED"/>
    <property type="match status" value="1"/>
</dbReference>
<proteinExistence type="predicted"/>
<evidence type="ECO:0000313" key="4">
    <source>
        <dbReference type="EMBL" id="OAB87926.1"/>
    </source>
</evidence>
<dbReference type="RefSeq" id="WP_068273789.1">
    <property type="nucleotide sequence ID" value="NZ_LQZG01000002.1"/>
</dbReference>
<dbReference type="InterPro" id="IPR001932">
    <property type="entry name" value="PPM-type_phosphatase-like_dom"/>
</dbReference>
<feature type="transmembrane region" description="Helical" evidence="2">
    <location>
        <begin position="30"/>
        <end position="50"/>
    </location>
</feature>
<reference evidence="4 5" key="1">
    <citation type="submission" date="2016-01" db="EMBL/GenBank/DDBJ databases">
        <title>Janibacter melonis strain CD11_4 genome sequencing and assembly.</title>
        <authorList>
            <person name="Nair G.R."/>
            <person name="Kaur G."/>
            <person name="Chander A.M."/>
            <person name="Mayilraj S."/>
        </authorList>
    </citation>
    <scope>NUCLEOTIDE SEQUENCE [LARGE SCALE GENOMIC DNA]</scope>
    <source>
        <strain evidence="4 5">CD11-4</strain>
    </source>
</reference>
<dbReference type="STRING" id="262209.AWH69_07865"/>
<keyword evidence="2" id="KW-0472">Membrane</keyword>
<keyword evidence="2" id="KW-0812">Transmembrane</keyword>
<sequence length="365" mass="37895">MSTTTSQSGRLALPELGASLVRTLAHSSSVPRVVVLLTAALAITLGNPYAPQYLPVSAYVPVILLAGVVLPVRALAATYVVITTMIIWVVAFGTGGPYYVAPFACAATMGTLLATSYSRSQHGVGAFTGDRMIMELRDSLFAIGEIPPLPAGWHAERAFATAHHQAFSGDFDVAVLQEDHSRLEVILVDVAGHGQKVATRSLALSGALSGLVGQVDPAGVLNAANGYLARANWDEGYATAVHLDVDLENGCFNLAHAGHPPAVQFVAATGQWQTVTAALGPALGLLPDAVYPRVEGVLEPGDALLVYTDGVVESPTADVADGIDWMLGRAEASVGAGLSGLTTELVRQGRAGEADDRAAILIRRS</sequence>
<comment type="caution">
    <text evidence="4">The sequence shown here is derived from an EMBL/GenBank/DDBJ whole genome shotgun (WGS) entry which is preliminary data.</text>
</comment>